<dbReference type="SUPFAM" id="SSF55486">
    <property type="entry name" value="Metalloproteases ('zincins'), catalytic domain"/>
    <property type="match status" value="1"/>
</dbReference>
<dbReference type="PANTHER" id="PTHR10514:SF24">
    <property type="entry name" value="ANGIOTENSIN-CONVERTING ENZYME 2"/>
    <property type="match status" value="1"/>
</dbReference>
<evidence type="ECO:0000313" key="13">
    <source>
        <dbReference type="Proteomes" id="UP001487740"/>
    </source>
</evidence>
<evidence type="ECO:0000256" key="1">
    <source>
        <dbReference type="ARBA" id="ARBA00008139"/>
    </source>
</evidence>
<organism evidence="12 13">
    <name type="scientific">Scylla paramamosain</name>
    <name type="common">Mud crab</name>
    <dbReference type="NCBI Taxonomy" id="85552"/>
    <lineage>
        <taxon>Eukaryota</taxon>
        <taxon>Metazoa</taxon>
        <taxon>Ecdysozoa</taxon>
        <taxon>Arthropoda</taxon>
        <taxon>Crustacea</taxon>
        <taxon>Multicrustacea</taxon>
        <taxon>Malacostraca</taxon>
        <taxon>Eumalacostraca</taxon>
        <taxon>Eucarida</taxon>
        <taxon>Decapoda</taxon>
        <taxon>Pleocyemata</taxon>
        <taxon>Brachyura</taxon>
        <taxon>Eubrachyura</taxon>
        <taxon>Portunoidea</taxon>
        <taxon>Portunidae</taxon>
        <taxon>Portuninae</taxon>
        <taxon>Scylla</taxon>
    </lineage>
</organism>
<dbReference type="EMBL" id="JARAKH010000043">
    <property type="protein sequence ID" value="KAK8379393.1"/>
    <property type="molecule type" value="Genomic_DNA"/>
</dbReference>
<evidence type="ECO:0000256" key="4">
    <source>
        <dbReference type="ARBA" id="ARBA00023180"/>
    </source>
</evidence>
<evidence type="ECO:0000256" key="6">
    <source>
        <dbReference type="PIRSR" id="PIRSR601548-2"/>
    </source>
</evidence>
<comment type="similarity">
    <text evidence="1 9">Belongs to the peptidase M2 family.</text>
</comment>
<feature type="binding site" evidence="6">
    <location>
        <position position="203"/>
    </location>
    <ligand>
        <name>chloride</name>
        <dbReference type="ChEBI" id="CHEBI:17996"/>
        <label>1</label>
    </ligand>
</feature>
<evidence type="ECO:0000256" key="8">
    <source>
        <dbReference type="PIRSR" id="PIRSR601548-5"/>
    </source>
</evidence>
<dbReference type="GO" id="GO:0008241">
    <property type="term" value="F:peptidyl-dipeptidase activity"/>
    <property type="evidence" value="ECO:0007669"/>
    <property type="project" value="InterPro"/>
</dbReference>
<comment type="caution">
    <text evidence="12">The sequence shown here is derived from an EMBL/GenBank/DDBJ whole genome shotgun (WGS) entry which is preliminary data.</text>
</comment>
<feature type="disulfide bond" evidence="7">
    <location>
        <begin position="131"/>
        <end position="137"/>
    </location>
</feature>
<keyword evidence="2 11" id="KW-0732">Signal</keyword>
<evidence type="ECO:0000256" key="10">
    <source>
        <dbReference type="SAM" id="MobiDB-lite"/>
    </source>
</evidence>
<proteinExistence type="inferred from homology"/>
<reference evidence="12 13" key="1">
    <citation type="submission" date="2023-03" db="EMBL/GenBank/DDBJ databases">
        <title>High-quality genome of Scylla paramamosain provides insights in environmental adaptation.</title>
        <authorList>
            <person name="Zhang L."/>
        </authorList>
    </citation>
    <scope>NUCLEOTIDE SEQUENCE [LARGE SCALE GENOMIC DNA]</scope>
    <source>
        <strain evidence="12">LZ_2023a</strain>
        <tissue evidence="12">Muscle</tissue>
    </source>
</reference>
<feature type="chain" id="PRO_5043384958" description="Angiotensin-converting enzyme" evidence="11">
    <location>
        <begin position="17"/>
        <end position="353"/>
    </location>
</feature>
<dbReference type="Proteomes" id="UP001487740">
    <property type="component" value="Unassembled WGS sequence"/>
</dbReference>
<dbReference type="PROSITE" id="PS52011">
    <property type="entry name" value="PEPTIDASE_M2"/>
    <property type="match status" value="2"/>
</dbReference>
<evidence type="ECO:0000256" key="3">
    <source>
        <dbReference type="ARBA" id="ARBA00023157"/>
    </source>
</evidence>
<comment type="caution">
    <text evidence="9">Lacks conserved residue(s) required for the propagation of feature annotation.</text>
</comment>
<dbReference type="PANTHER" id="PTHR10514">
    <property type="entry name" value="ANGIOTENSIN-CONVERTING ENZYME"/>
    <property type="match status" value="1"/>
</dbReference>
<dbReference type="Pfam" id="PF01401">
    <property type="entry name" value="Peptidase_M2"/>
    <property type="match status" value="1"/>
</dbReference>
<feature type="glycosylation site" description="N-linked (GlcNAc...) asparagine" evidence="5">
    <location>
        <position position="55"/>
    </location>
</feature>
<gene>
    <name evidence="12" type="ORF">O3P69_019354</name>
</gene>
<evidence type="ECO:0000256" key="9">
    <source>
        <dbReference type="PROSITE-ProRule" id="PRU01355"/>
    </source>
</evidence>
<evidence type="ECO:0008006" key="14">
    <source>
        <dbReference type="Google" id="ProtNLM"/>
    </source>
</evidence>
<name>A0AAW0SVK3_SCYPA</name>
<evidence type="ECO:0000256" key="11">
    <source>
        <dbReference type="SAM" id="SignalP"/>
    </source>
</evidence>
<feature type="compositionally biased region" description="Basic and acidic residues" evidence="10">
    <location>
        <begin position="340"/>
        <end position="353"/>
    </location>
</feature>
<feature type="glycosylation site" description="N-linked (GlcNAc...) asparagine" evidence="8">
    <location>
        <position position="120"/>
    </location>
</feature>
<feature type="region of interest" description="Disordered" evidence="10">
    <location>
        <begin position="323"/>
        <end position="353"/>
    </location>
</feature>
<evidence type="ECO:0000256" key="2">
    <source>
        <dbReference type="ARBA" id="ARBA00022729"/>
    </source>
</evidence>
<evidence type="ECO:0000313" key="12">
    <source>
        <dbReference type="EMBL" id="KAK8379393.1"/>
    </source>
</evidence>
<dbReference type="GO" id="GO:0006508">
    <property type="term" value="P:proteolysis"/>
    <property type="evidence" value="ECO:0007669"/>
    <property type="project" value="InterPro"/>
</dbReference>
<protein>
    <recommendedName>
        <fullName evidence="14">Angiotensin-converting enzyme</fullName>
    </recommendedName>
</protein>
<dbReference type="InterPro" id="IPR001548">
    <property type="entry name" value="Peptidase_M2"/>
</dbReference>
<evidence type="ECO:0000256" key="5">
    <source>
        <dbReference type="PIRSR" id="PIRSR601548-10"/>
    </source>
</evidence>
<evidence type="ECO:0000256" key="7">
    <source>
        <dbReference type="PIRSR" id="PIRSR601548-4"/>
    </source>
</evidence>
<keyword evidence="4 5" id="KW-0325">Glycoprotein</keyword>
<keyword evidence="3 7" id="KW-1015">Disulfide bond</keyword>
<dbReference type="AlphaFoldDB" id="A0AAW0SVK3"/>
<keyword evidence="13" id="KW-1185">Reference proteome</keyword>
<feature type="signal peptide" evidence="11">
    <location>
        <begin position="1"/>
        <end position="16"/>
    </location>
</feature>
<sequence length="353" mass="40705">MLFVVAVAVVAVVVSCGEVDWGAEEEAVKLLNDYHKEAAQVLHNYIKVSWDYNTNITDYNNERQKEASSRTRRFNDKWSKRSRDFVDLDLTSDTRRMMRKAFQMELNEEDGKNLSQILSNMSTIYSTAQVCLQGQQCMELDPELTNIMANSRNYSQLVEVWEGWRKNVSRKIKPYYLQYLELMNEKAKLNDFSDAGQMWRNEYETEGFEEAMEELYREIRPLYNLVHAYVRKRLREHYQIDPRGALPACVLGDIWGRIKMCTQVTMDDLQVAHHELGHVQYFMQYAHLPLTYRDGANGGFHEAIGELVGAVMETPQHLNKVGLLPHPPSGPGHEGPLHTCDLHGSEEAGRVLA</sequence>
<dbReference type="GO" id="GO:0005886">
    <property type="term" value="C:plasma membrane"/>
    <property type="evidence" value="ECO:0007669"/>
    <property type="project" value="TreeGrafter"/>
</dbReference>
<accession>A0AAW0SVK3</accession>
<dbReference type="GO" id="GO:0008237">
    <property type="term" value="F:metallopeptidase activity"/>
    <property type="evidence" value="ECO:0007669"/>
    <property type="project" value="InterPro"/>
</dbReference>